<dbReference type="InterPro" id="IPR051122">
    <property type="entry name" value="SDR_DHRS6-like"/>
</dbReference>
<reference evidence="4 5" key="1">
    <citation type="submission" date="2021-01" db="EMBL/GenBank/DDBJ databases">
        <title>Whole genome shotgun sequence of Actinoplanes humidus NBRC 14915.</title>
        <authorList>
            <person name="Komaki H."/>
            <person name="Tamura T."/>
        </authorList>
    </citation>
    <scope>NUCLEOTIDE SEQUENCE [LARGE SCALE GENOMIC DNA]</scope>
    <source>
        <strain evidence="4 5">NBRC 14915</strain>
    </source>
</reference>
<dbReference type="InterPro" id="IPR002347">
    <property type="entry name" value="SDR_fam"/>
</dbReference>
<dbReference type="PRINTS" id="PR00080">
    <property type="entry name" value="SDRFAMILY"/>
</dbReference>
<accession>A0ABQ3ZHW8</accession>
<dbReference type="Pfam" id="PF00106">
    <property type="entry name" value="adh_short"/>
    <property type="match status" value="1"/>
</dbReference>
<dbReference type="EMBL" id="BOMN01000015">
    <property type="protein sequence ID" value="GIE18184.1"/>
    <property type="molecule type" value="Genomic_DNA"/>
</dbReference>
<gene>
    <name evidence="4" type="primary">fabG_2</name>
    <name evidence="4" type="ORF">Ahu01nite_012860</name>
</gene>
<proteinExistence type="inferred from homology"/>
<keyword evidence="5" id="KW-1185">Reference proteome</keyword>
<evidence type="ECO:0000256" key="3">
    <source>
        <dbReference type="RuleBase" id="RU000363"/>
    </source>
</evidence>
<comment type="similarity">
    <text evidence="1 3">Belongs to the short-chain dehydrogenases/reductases (SDR) family.</text>
</comment>
<evidence type="ECO:0000313" key="4">
    <source>
        <dbReference type="EMBL" id="GIE18184.1"/>
    </source>
</evidence>
<evidence type="ECO:0000256" key="1">
    <source>
        <dbReference type="ARBA" id="ARBA00006484"/>
    </source>
</evidence>
<dbReference type="Proteomes" id="UP000603200">
    <property type="component" value="Unassembled WGS sequence"/>
</dbReference>
<comment type="caution">
    <text evidence="4">The sequence shown here is derived from an EMBL/GenBank/DDBJ whole genome shotgun (WGS) entry which is preliminary data.</text>
</comment>
<dbReference type="CDD" id="cd05233">
    <property type="entry name" value="SDR_c"/>
    <property type="match status" value="1"/>
</dbReference>
<dbReference type="InterPro" id="IPR036291">
    <property type="entry name" value="NAD(P)-bd_dom_sf"/>
</dbReference>
<name>A0ABQ3ZHW8_9ACTN</name>
<dbReference type="SUPFAM" id="SSF51735">
    <property type="entry name" value="NAD(P)-binding Rossmann-fold domains"/>
    <property type="match status" value="1"/>
</dbReference>
<evidence type="ECO:0000256" key="2">
    <source>
        <dbReference type="ARBA" id="ARBA00023002"/>
    </source>
</evidence>
<keyword evidence="2" id="KW-0560">Oxidoreductase</keyword>
<organism evidence="4 5">
    <name type="scientific">Winogradskya humida</name>
    <dbReference type="NCBI Taxonomy" id="113566"/>
    <lineage>
        <taxon>Bacteria</taxon>
        <taxon>Bacillati</taxon>
        <taxon>Actinomycetota</taxon>
        <taxon>Actinomycetes</taxon>
        <taxon>Micromonosporales</taxon>
        <taxon>Micromonosporaceae</taxon>
        <taxon>Winogradskya</taxon>
    </lineage>
</organism>
<dbReference type="RefSeq" id="WP_203835456.1">
    <property type="nucleotide sequence ID" value="NZ_BAAATV010000004.1"/>
</dbReference>
<dbReference type="PRINTS" id="PR00081">
    <property type="entry name" value="GDHRDH"/>
</dbReference>
<sequence length="259" mass="26477">MDLDLAGKRVLVTGASKGIGLAVVRAFRAEGADVVAVSRRSTPELEATGAAFVAADLSVPDGPRRAVEAAGDRIDVLVNNAGGGTVSEGSFGDPLDGSDDDWDDVFALNLFAAVRVTRAALPALLRARGAVVNISSDSARRPMGVPLPYATAKGALDTFSRGLAEKVAADGVRVNVVTPSGTRTPLMEGEGGYAAQVAAHFGLDHADMVKAMPGQNGMLTGELIEPDEIARAVLLLASPTMPSAIGSNWAVHAGALKNP</sequence>
<dbReference type="Gene3D" id="3.40.50.720">
    <property type="entry name" value="NAD(P)-binding Rossmann-like Domain"/>
    <property type="match status" value="1"/>
</dbReference>
<evidence type="ECO:0000313" key="5">
    <source>
        <dbReference type="Proteomes" id="UP000603200"/>
    </source>
</evidence>
<dbReference type="PANTHER" id="PTHR43477">
    <property type="entry name" value="DIHYDROANTICAPSIN 7-DEHYDROGENASE"/>
    <property type="match status" value="1"/>
</dbReference>
<dbReference type="PANTHER" id="PTHR43477:SF1">
    <property type="entry name" value="DIHYDROANTICAPSIN 7-DEHYDROGENASE"/>
    <property type="match status" value="1"/>
</dbReference>
<protein>
    <submittedName>
        <fullName evidence="4">3-oxoacyl-ACP reductase</fullName>
    </submittedName>
</protein>